<reference evidence="2" key="1">
    <citation type="journal article" date="2014" name="Sci. Data">
        <title>Genomes of diverse isolates of the marine cyanobacterium Prochlorococcus.</title>
        <authorList>
            <person name="Biller S."/>
            <person name="Berube P."/>
            <person name="Thompson J."/>
            <person name="Kelly L."/>
            <person name="Roggensack S."/>
            <person name="Awad L."/>
            <person name="Roache-Johnson K."/>
            <person name="Ding H."/>
            <person name="Giovannoni S.J."/>
            <person name="Moore L.R."/>
            <person name="Chisholm S.W."/>
        </authorList>
    </citation>
    <scope>NUCLEOTIDE SEQUENCE [LARGE SCALE GENOMIC DNA]</scope>
    <source>
        <strain evidence="2">GP2</strain>
    </source>
</reference>
<evidence type="ECO:0000313" key="1">
    <source>
        <dbReference type="EMBL" id="KGF87965.1"/>
    </source>
</evidence>
<organism evidence="1 2">
    <name type="scientific">Prochlorococcus marinus str. GP2</name>
    <dbReference type="NCBI Taxonomy" id="59925"/>
    <lineage>
        <taxon>Bacteria</taxon>
        <taxon>Bacillati</taxon>
        <taxon>Cyanobacteriota</taxon>
        <taxon>Cyanophyceae</taxon>
        <taxon>Synechococcales</taxon>
        <taxon>Prochlorococcaceae</taxon>
        <taxon>Prochlorococcus</taxon>
    </lineage>
</organism>
<comment type="caution">
    <text evidence="1">The sequence shown here is derived from an EMBL/GenBank/DDBJ whole genome shotgun (WGS) entry which is preliminary data.</text>
</comment>
<protein>
    <submittedName>
        <fullName evidence="1">Uncharacterized protein</fullName>
    </submittedName>
</protein>
<dbReference type="Pfam" id="PF11237">
    <property type="entry name" value="DUF3038"/>
    <property type="match status" value="1"/>
</dbReference>
<accession>A0A0A1ZEW7</accession>
<evidence type="ECO:0000313" key="2">
    <source>
        <dbReference type="Proteomes" id="UP000030598"/>
    </source>
</evidence>
<sequence>MNGLQSLYAISNRLNLNNVFPNKVTIWKLRNNNPLRKSYINNNIKQDEFDALVKITVEMSRYLYPYIREILKSKENLEMNSLVWNDFNRRFIDLIKERFNIDSIRVKKLLNQTENDEIIIKSLLTLSLSISNQGYQKLKNFLFDL</sequence>
<dbReference type="AlphaFoldDB" id="A0A0A1ZEW7"/>
<dbReference type="InterPro" id="IPR021399">
    <property type="entry name" value="DUF3038"/>
</dbReference>
<dbReference type="RefSeq" id="WP_241433932.1">
    <property type="nucleotide sequence ID" value="NZ_CP138934.1"/>
</dbReference>
<dbReference type="STRING" id="59925.EU91_1003"/>
<proteinExistence type="predicted"/>
<dbReference type="eggNOG" id="ENOG5033PW2">
    <property type="taxonomic scope" value="Bacteria"/>
</dbReference>
<gene>
    <name evidence="1" type="ORF">EU91_1003</name>
</gene>
<dbReference type="EMBL" id="JNAH01000004">
    <property type="protein sequence ID" value="KGF87965.1"/>
    <property type="molecule type" value="Genomic_DNA"/>
</dbReference>
<dbReference type="Proteomes" id="UP000030598">
    <property type="component" value="Unassembled WGS sequence"/>
</dbReference>
<name>A0A0A1ZEW7_PROMR</name>